<dbReference type="PANTHER" id="PTHR42866:SF1">
    <property type="entry name" value="SPORE COAT POLYSACCHARIDE BIOSYNTHESIS PROTEIN SPSF"/>
    <property type="match status" value="1"/>
</dbReference>
<gene>
    <name evidence="1" type="ORF">IAA93_03645</name>
</gene>
<dbReference type="InterPro" id="IPR029044">
    <property type="entry name" value="Nucleotide-diphossugar_trans"/>
</dbReference>
<dbReference type="GO" id="GO:0005829">
    <property type="term" value="C:cytosol"/>
    <property type="evidence" value="ECO:0007669"/>
    <property type="project" value="TreeGrafter"/>
</dbReference>
<evidence type="ECO:0000313" key="2">
    <source>
        <dbReference type="Proteomes" id="UP000787625"/>
    </source>
</evidence>
<dbReference type="AlphaFoldDB" id="A0A9D2ZUS5"/>
<dbReference type="PANTHER" id="PTHR42866">
    <property type="entry name" value="3-DEOXY-MANNO-OCTULOSONATE CYTIDYLYLTRANSFERASE"/>
    <property type="match status" value="1"/>
</dbReference>
<dbReference type="Pfam" id="PF02348">
    <property type="entry name" value="CTP_transf_3"/>
    <property type="match status" value="1"/>
</dbReference>
<dbReference type="InterPro" id="IPR003329">
    <property type="entry name" value="Cytidylyl_trans"/>
</dbReference>
<dbReference type="GO" id="GO:0016740">
    <property type="term" value="F:transferase activity"/>
    <property type="evidence" value="ECO:0007669"/>
    <property type="project" value="UniProtKB-KW"/>
</dbReference>
<dbReference type="EMBL" id="DWUP01000073">
    <property type="protein sequence ID" value="HJD52806.1"/>
    <property type="molecule type" value="Genomic_DNA"/>
</dbReference>
<proteinExistence type="predicted"/>
<sequence length="258" mass="28999">MNESDKEWGIIIQARTGSTRLPQKMILPFCNGKGIFELLLARLTTHFAKRLKIVVATTTATGDDIIANIASRSGATPFRGSESDVLGRFIAAAEQNAISRIIRICADNPFLDMDSIDRLIETMDDNALTDYVTFAKSDGTPAMKTHYGFWAEAVKRTALERAAEMSDAPIYHEHVTNYIYTHPAHFKLELLPIPDVLDHNGRLRLTIDTKDDFEISSKIYHKLTESGKQITIDNVVHTVDEVPTCYAEMERQIKKNTK</sequence>
<protein>
    <submittedName>
        <fullName evidence="1">Glycosyl transferase family 2</fullName>
    </submittedName>
</protein>
<organism evidence="1 2">
    <name type="scientific">Candidatus Avibacteroides avistercoris</name>
    <dbReference type="NCBI Taxonomy" id="2840690"/>
    <lineage>
        <taxon>Bacteria</taxon>
        <taxon>Pseudomonadati</taxon>
        <taxon>Bacteroidota</taxon>
        <taxon>Bacteroidia</taxon>
        <taxon>Bacteroidales</taxon>
        <taxon>Bacteroidaceae</taxon>
        <taxon>Bacteroidaceae incertae sedis</taxon>
        <taxon>Candidatus Avibacteroides</taxon>
    </lineage>
</organism>
<reference evidence="1" key="1">
    <citation type="journal article" date="2021" name="PeerJ">
        <title>Extensive microbial diversity within the chicken gut microbiome revealed by metagenomics and culture.</title>
        <authorList>
            <person name="Gilroy R."/>
            <person name="Ravi A."/>
            <person name="Getino M."/>
            <person name="Pursley I."/>
            <person name="Horton D.L."/>
            <person name="Alikhan N.F."/>
            <person name="Baker D."/>
            <person name="Gharbi K."/>
            <person name="Hall N."/>
            <person name="Watson M."/>
            <person name="Adriaenssens E.M."/>
            <person name="Foster-Nyarko E."/>
            <person name="Jarju S."/>
            <person name="Secka A."/>
            <person name="Antonio M."/>
            <person name="Oren A."/>
            <person name="Chaudhuri R.R."/>
            <person name="La Ragione R."/>
            <person name="Hildebrand F."/>
            <person name="Pallen M.J."/>
        </authorList>
    </citation>
    <scope>NUCLEOTIDE SEQUENCE</scope>
    <source>
        <strain evidence="1">MalCec1-1739</strain>
    </source>
</reference>
<accession>A0A9D2ZUS5</accession>
<keyword evidence="1" id="KW-0808">Transferase</keyword>
<evidence type="ECO:0000313" key="1">
    <source>
        <dbReference type="EMBL" id="HJD52806.1"/>
    </source>
</evidence>
<name>A0A9D2ZUS5_9BACT</name>
<dbReference type="SUPFAM" id="SSF53448">
    <property type="entry name" value="Nucleotide-diphospho-sugar transferases"/>
    <property type="match status" value="1"/>
</dbReference>
<dbReference type="Gene3D" id="3.90.550.10">
    <property type="entry name" value="Spore Coat Polysaccharide Biosynthesis Protein SpsA, Chain A"/>
    <property type="match status" value="1"/>
</dbReference>
<reference evidence="1" key="2">
    <citation type="submission" date="2021-04" db="EMBL/GenBank/DDBJ databases">
        <authorList>
            <person name="Gilroy R."/>
        </authorList>
    </citation>
    <scope>NUCLEOTIDE SEQUENCE</scope>
    <source>
        <strain evidence="1">MalCec1-1739</strain>
    </source>
</reference>
<dbReference type="Proteomes" id="UP000787625">
    <property type="component" value="Unassembled WGS sequence"/>
</dbReference>
<comment type="caution">
    <text evidence="1">The sequence shown here is derived from an EMBL/GenBank/DDBJ whole genome shotgun (WGS) entry which is preliminary data.</text>
</comment>